<dbReference type="AlphaFoldDB" id="M6VWN3"/>
<reference evidence="1 2" key="1">
    <citation type="submission" date="2013-01" db="EMBL/GenBank/DDBJ databases">
        <authorList>
            <person name="Harkins D.M."/>
            <person name="Durkin A.S."/>
            <person name="Brinkac L.M."/>
            <person name="Haft D.H."/>
            <person name="Selengut J.D."/>
            <person name="Sanka R."/>
            <person name="DePew J."/>
            <person name="Purushe J."/>
            <person name="Picardeau M."/>
            <person name="Werts C."/>
            <person name="Goarant C."/>
            <person name="Vinetz J.M."/>
            <person name="Sutton G.G."/>
            <person name="Nierman W.C."/>
            <person name="Fouts D.E."/>
        </authorList>
    </citation>
    <scope>NUCLEOTIDE SEQUENCE [LARGE SCALE GENOMIC DNA]</scope>
    <source>
        <strain evidence="1 2">200901868</strain>
    </source>
</reference>
<organism evidence="1 2">
    <name type="scientific">Leptospira borgpetersenii serovar Pomona str. 200901868</name>
    <dbReference type="NCBI Taxonomy" id="1192866"/>
    <lineage>
        <taxon>Bacteria</taxon>
        <taxon>Pseudomonadati</taxon>
        <taxon>Spirochaetota</taxon>
        <taxon>Spirochaetia</taxon>
        <taxon>Leptospirales</taxon>
        <taxon>Leptospiraceae</taxon>
        <taxon>Leptospira</taxon>
    </lineage>
</organism>
<evidence type="ECO:0000313" key="2">
    <source>
        <dbReference type="Proteomes" id="UP000012159"/>
    </source>
</evidence>
<name>M6VWN3_LEPBO</name>
<gene>
    <name evidence="1" type="ORF">LEP1GSC133_2471</name>
</gene>
<dbReference type="Proteomes" id="UP000012159">
    <property type="component" value="Unassembled WGS sequence"/>
</dbReference>
<sequence>MIFFHSNLPKTSLFSFLKELLIPLDLWDSLFLKKNSVSDFPRRN</sequence>
<comment type="caution">
    <text evidence="1">The sequence shown here is derived from an EMBL/GenBank/DDBJ whole genome shotgun (WGS) entry which is preliminary data.</text>
</comment>
<protein>
    <submittedName>
        <fullName evidence="1">Uncharacterized protein</fullName>
    </submittedName>
</protein>
<proteinExistence type="predicted"/>
<dbReference type="EMBL" id="AKWF02000089">
    <property type="protein sequence ID" value="EMO61922.1"/>
    <property type="molecule type" value="Genomic_DNA"/>
</dbReference>
<evidence type="ECO:0000313" key="1">
    <source>
        <dbReference type="EMBL" id="EMO61922.1"/>
    </source>
</evidence>
<dbReference type="STRING" id="1192866.LEP1GSC133_2471"/>
<accession>M6VWN3</accession>